<feature type="region of interest" description="Disordered" evidence="1">
    <location>
        <begin position="1"/>
        <end position="35"/>
    </location>
</feature>
<feature type="domain" description="MobA-like NTP transferase" evidence="2">
    <location>
        <begin position="101"/>
        <end position="191"/>
    </location>
</feature>
<gene>
    <name evidence="3" type="ORF">S40285_03679</name>
</gene>
<dbReference type="Gene3D" id="3.90.550.10">
    <property type="entry name" value="Spore Coat Polysaccharide Biosynthesis Protein SpsA, Chain A"/>
    <property type="match status" value="1"/>
</dbReference>
<keyword evidence="4" id="KW-1185">Reference proteome</keyword>
<dbReference type="OrthoDB" id="20872at2759"/>
<dbReference type="InterPro" id="IPR025877">
    <property type="entry name" value="MobA-like_NTP_Trfase"/>
</dbReference>
<evidence type="ECO:0000256" key="1">
    <source>
        <dbReference type="SAM" id="MobiDB-lite"/>
    </source>
</evidence>
<organism evidence="3 4">
    <name type="scientific">Stachybotrys chlorohalonatus (strain IBT 40285)</name>
    <dbReference type="NCBI Taxonomy" id="1283841"/>
    <lineage>
        <taxon>Eukaryota</taxon>
        <taxon>Fungi</taxon>
        <taxon>Dikarya</taxon>
        <taxon>Ascomycota</taxon>
        <taxon>Pezizomycotina</taxon>
        <taxon>Sordariomycetes</taxon>
        <taxon>Hypocreomycetidae</taxon>
        <taxon>Hypocreales</taxon>
        <taxon>Stachybotryaceae</taxon>
        <taxon>Stachybotrys</taxon>
    </lineage>
</organism>
<dbReference type="EMBL" id="KL660504">
    <property type="protein sequence ID" value="KFA66056.1"/>
    <property type="molecule type" value="Genomic_DNA"/>
</dbReference>
<protein>
    <recommendedName>
        <fullName evidence="2">MobA-like NTP transferase domain-containing protein</fullName>
    </recommendedName>
</protein>
<evidence type="ECO:0000313" key="4">
    <source>
        <dbReference type="Proteomes" id="UP000028524"/>
    </source>
</evidence>
<proteinExistence type="predicted"/>
<dbReference type="HOGENOM" id="CLU_1205449_0_0_1"/>
<dbReference type="InterPro" id="IPR029044">
    <property type="entry name" value="Nucleotide-diphossugar_trans"/>
</dbReference>
<sequence length="230" mass="24866">MSKRRSSTLHSDTQLQQHDIDHGVGTSSKSTSPIAGWRTINENGHAKASSTYARWTTFVSASPHDTVKDSSLTTAASHPTQTPTSASGTAIIEIIHDLQINESNESAGPASGLLAAYHAKPDATWLVLACDYPFVTAAALQDLRAQYEPPVTCFRNDEGFCEPLVGIWSPSALAHLKRRNDEGCSSPSRVVKELDGRMVTPTGSDLLLCNVNTQAEWKTAYSKLEEGMHT</sequence>
<feature type="compositionally biased region" description="Polar residues" evidence="1">
    <location>
        <begin position="8"/>
        <end position="17"/>
    </location>
</feature>
<dbReference type="SUPFAM" id="SSF53448">
    <property type="entry name" value="Nucleotide-diphospho-sugar transferases"/>
    <property type="match status" value="1"/>
</dbReference>
<accession>A0A084QQ21</accession>
<dbReference type="InParanoid" id="A0A084QQ21"/>
<evidence type="ECO:0000313" key="3">
    <source>
        <dbReference type="EMBL" id="KFA66056.1"/>
    </source>
</evidence>
<dbReference type="Pfam" id="PF12804">
    <property type="entry name" value="NTP_transf_3"/>
    <property type="match status" value="1"/>
</dbReference>
<dbReference type="GO" id="GO:0016779">
    <property type="term" value="F:nucleotidyltransferase activity"/>
    <property type="evidence" value="ECO:0007669"/>
    <property type="project" value="UniProtKB-ARBA"/>
</dbReference>
<name>A0A084QQ21_STAC4</name>
<reference evidence="3 4" key="1">
    <citation type="journal article" date="2014" name="BMC Genomics">
        <title>Comparative genome sequencing reveals chemotype-specific gene clusters in the toxigenic black mold Stachybotrys.</title>
        <authorList>
            <person name="Semeiks J."/>
            <person name="Borek D."/>
            <person name="Otwinowski Z."/>
            <person name="Grishin N.V."/>
        </authorList>
    </citation>
    <scope>NUCLEOTIDE SEQUENCE [LARGE SCALE GENOMIC DNA]</scope>
    <source>
        <strain evidence="3 4">IBT 40285</strain>
    </source>
</reference>
<dbReference type="Proteomes" id="UP000028524">
    <property type="component" value="Unassembled WGS sequence"/>
</dbReference>
<dbReference type="AlphaFoldDB" id="A0A084QQ21"/>
<evidence type="ECO:0000259" key="2">
    <source>
        <dbReference type="Pfam" id="PF12804"/>
    </source>
</evidence>